<keyword evidence="1" id="KW-0812">Transmembrane</keyword>
<dbReference type="Pfam" id="PF04657">
    <property type="entry name" value="DMT_YdcZ"/>
    <property type="match status" value="2"/>
</dbReference>
<protein>
    <recommendedName>
        <fullName evidence="5">Integral membrane protein</fullName>
    </recommendedName>
</protein>
<keyword evidence="2" id="KW-0732">Signal</keyword>
<feature type="signal peptide" evidence="2">
    <location>
        <begin position="1"/>
        <end position="24"/>
    </location>
</feature>
<accession>A0AAD5XEG9</accession>
<evidence type="ECO:0000256" key="2">
    <source>
        <dbReference type="SAM" id="SignalP"/>
    </source>
</evidence>
<dbReference type="InterPro" id="IPR006750">
    <property type="entry name" value="YdcZ"/>
</dbReference>
<organism evidence="3 4">
    <name type="scientific">Physocladia obscura</name>
    <dbReference type="NCBI Taxonomy" id="109957"/>
    <lineage>
        <taxon>Eukaryota</taxon>
        <taxon>Fungi</taxon>
        <taxon>Fungi incertae sedis</taxon>
        <taxon>Chytridiomycota</taxon>
        <taxon>Chytridiomycota incertae sedis</taxon>
        <taxon>Chytridiomycetes</taxon>
        <taxon>Chytridiales</taxon>
        <taxon>Chytriomycetaceae</taxon>
        <taxon>Physocladia</taxon>
    </lineage>
</organism>
<dbReference type="GO" id="GO:0005886">
    <property type="term" value="C:plasma membrane"/>
    <property type="evidence" value="ECO:0007669"/>
    <property type="project" value="TreeGrafter"/>
</dbReference>
<evidence type="ECO:0000313" key="3">
    <source>
        <dbReference type="EMBL" id="KAJ3107175.1"/>
    </source>
</evidence>
<sequence>MSVDWTIVLVVVMGLLVTFQSAAGAKLGAISGSSGFSTLFIFVTGFVPSVVLFLADTRGGTAVAHAESVPAWAYFGGVCGGFIVLSIVSVLPVIGASRFFVANVCFQLTSAMVLDNYALLGLPLKQASSGAISGVVIMILGVFVVGFSTSFHGNTVGVQAVDTNAESISPPQVQPILNATHTVADDDLEPAIGDLSSKQITVDSAPAIIPPPSQRVSLATTLILLLIPAIAGIAGSVQAAMNAELGVAYGSSSFSTMITSGISLIPAVAAFLFQVYFSTAETRLDLKRTWKETPWWCWTIGIINFAFVMTVTYLPDRLGTSVLIGTLVCAEVVSATIADHFGVFGLKQETASLFKIFGVCLMVVGVSLVSAI</sequence>
<feature type="transmembrane region" description="Helical" evidence="1">
    <location>
        <begin position="71"/>
        <end position="94"/>
    </location>
</feature>
<feature type="transmembrane region" description="Helical" evidence="1">
    <location>
        <begin position="100"/>
        <end position="119"/>
    </location>
</feature>
<feature type="transmembrane region" description="Helical" evidence="1">
    <location>
        <begin position="321"/>
        <end position="341"/>
    </location>
</feature>
<feature type="transmembrane region" description="Helical" evidence="1">
    <location>
        <begin position="216"/>
        <end position="235"/>
    </location>
</feature>
<feature type="transmembrane region" description="Helical" evidence="1">
    <location>
        <begin position="34"/>
        <end position="55"/>
    </location>
</feature>
<dbReference type="PANTHER" id="PTHR34821">
    <property type="entry name" value="INNER MEMBRANE PROTEIN YDCZ"/>
    <property type="match status" value="1"/>
</dbReference>
<reference evidence="3" key="1">
    <citation type="submission" date="2020-05" db="EMBL/GenBank/DDBJ databases">
        <title>Phylogenomic resolution of chytrid fungi.</title>
        <authorList>
            <person name="Stajich J.E."/>
            <person name="Amses K."/>
            <person name="Simmons R."/>
            <person name="Seto K."/>
            <person name="Myers J."/>
            <person name="Bonds A."/>
            <person name="Quandt C.A."/>
            <person name="Barry K."/>
            <person name="Liu P."/>
            <person name="Grigoriev I."/>
            <person name="Longcore J.E."/>
            <person name="James T.Y."/>
        </authorList>
    </citation>
    <scope>NUCLEOTIDE SEQUENCE</scope>
    <source>
        <strain evidence="3">JEL0513</strain>
    </source>
</reference>
<dbReference type="Proteomes" id="UP001211907">
    <property type="component" value="Unassembled WGS sequence"/>
</dbReference>
<proteinExistence type="predicted"/>
<gene>
    <name evidence="3" type="ORF">HK100_003617</name>
</gene>
<feature type="transmembrane region" description="Helical" evidence="1">
    <location>
        <begin position="293"/>
        <end position="314"/>
    </location>
</feature>
<evidence type="ECO:0000256" key="1">
    <source>
        <dbReference type="SAM" id="Phobius"/>
    </source>
</evidence>
<name>A0AAD5XEG9_9FUNG</name>
<comment type="caution">
    <text evidence="3">The sequence shown here is derived from an EMBL/GenBank/DDBJ whole genome shotgun (WGS) entry which is preliminary data.</text>
</comment>
<dbReference type="EMBL" id="JADGJH010001917">
    <property type="protein sequence ID" value="KAJ3107175.1"/>
    <property type="molecule type" value="Genomic_DNA"/>
</dbReference>
<keyword evidence="1" id="KW-1133">Transmembrane helix</keyword>
<dbReference type="AlphaFoldDB" id="A0AAD5XEG9"/>
<dbReference type="PANTHER" id="PTHR34821:SF2">
    <property type="entry name" value="INNER MEMBRANE PROTEIN YDCZ"/>
    <property type="match status" value="1"/>
</dbReference>
<feature type="transmembrane region" description="Helical" evidence="1">
    <location>
        <begin position="131"/>
        <end position="151"/>
    </location>
</feature>
<evidence type="ECO:0000313" key="4">
    <source>
        <dbReference type="Proteomes" id="UP001211907"/>
    </source>
</evidence>
<keyword evidence="1" id="KW-0472">Membrane</keyword>
<feature type="transmembrane region" description="Helical" evidence="1">
    <location>
        <begin position="247"/>
        <end position="273"/>
    </location>
</feature>
<feature type="chain" id="PRO_5042290727" description="Integral membrane protein" evidence="2">
    <location>
        <begin position="25"/>
        <end position="372"/>
    </location>
</feature>
<evidence type="ECO:0008006" key="5">
    <source>
        <dbReference type="Google" id="ProtNLM"/>
    </source>
</evidence>
<keyword evidence="4" id="KW-1185">Reference proteome</keyword>
<feature type="transmembrane region" description="Helical" evidence="1">
    <location>
        <begin position="353"/>
        <end position="371"/>
    </location>
</feature>